<dbReference type="Proteomes" id="UP001499843">
    <property type="component" value="Unassembled WGS sequence"/>
</dbReference>
<dbReference type="Gene3D" id="1.25.40.10">
    <property type="entry name" value="Tetratricopeptide repeat domain"/>
    <property type="match status" value="1"/>
</dbReference>
<organism evidence="1 2">
    <name type="scientific">Nonomuraea monospora</name>
    <dbReference type="NCBI Taxonomy" id="568818"/>
    <lineage>
        <taxon>Bacteria</taxon>
        <taxon>Bacillati</taxon>
        <taxon>Actinomycetota</taxon>
        <taxon>Actinomycetes</taxon>
        <taxon>Streptosporangiales</taxon>
        <taxon>Streptosporangiaceae</taxon>
        <taxon>Nonomuraea</taxon>
    </lineage>
</organism>
<comment type="caution">
    <text evidence="1">The sequence shown here is derived from an EMBL/GenBank/DDBJ whole genome shotgun (WGS) entry which is preliminary data.</text>
</comment>
<keyword evidence="2" id="KW-1185">Reference proteome</keyword>
<evidence type="ECO:0008006" key="3">
    <source>
        <dbReference type="Google" id="ProtNLM"/>
    </source>
</evidence>
<dbReference type="EMBL" id="BAAAQX010000004">
    <property type="protein sequence ID" value="GAA2206559.1"/>
    <property type="molecule type" value="Genomic_DNA"/>
</dbReference>
<protein>
    <recommendedName>
        <fullName evidence="3">Sel1 repeat family protein</fullName>
    </recommendedName>
</protein>
<name>A0ABP5P4M2_9ACTN</name>
<sequence length="248" mass="27632">MMADTHRAGARSEFIAALKELREAAGQPPYSQMKRLSRAGDVPKELPESTLNDILNGKRERLPDWQLVASFVMVCRRHAELTGLPTDALGSVAQWQARWLAARNERAHAIGSYDLYGTPADEAERRTTRTVARLVRLAGDGDVESAFRLAVIKTLTGENAEAGYWLHTARRERHPDAEAFAAAARPVEFAARRCFGYGQDYEQRGQAKQDIARFYYKLAADHGHPQAVERLRALRAVPFGKLLPAPVV</sequence>
<accession>A0ABP5P4M2</accession>
<proteinExistence type="predicted"/>
<gene>
    <name evidence="1" type="ORF">GCM10009850_020170</name>
</gene>
<evidence type="ECO:0000313" key="1">
    <source>
        <dbReference type="EMBL" id="GAA2206559.1"/>
    </source>
</evidence>
<reference evidence="2" key="1">
    <citation type="journal article" date="2019" name="Int. J. Syst. Evol. Microbiol.">
        <title>The Global Catalogue of Microorganisms (GCM) 10K type strain sequencing project: providing services to taxonomists for standard genome sequencing and annotation.</title>
        <authorList>
            <consortium name="The Broad Institute Genomics Platform"/>
            <consortium name="The Broad Institute Genome Sequencing Center for Infectious Disease"/>
            <person name="Wu L."/>
            <person name="Ma J."/>
        </authorList>
    </citation>
    <scope>NUCLEOTIDE SEQUENCE [LARGE SCALE GENOMIC DNA]</scope>
    <source>
        <strain evidence="2">JCM 16114</strain>
    </source>
</reference>
<evidence type="ECO:0000313" key="2">
    <source>
        <dbReference type="Proteomes" id="UP001499843"/>
    </source>
</evidence>
<dbReference type="InterPro" id="IPR011990">
    <property type="entry name" value="TPR-like_helical_dom_sf"/>
</dbReference>